<accession>A0A9P7UGJ5</accession>
<feature type="compositionally biased region" description="Polar residues" evidence="1">
    <location>
        <begin position="197"/>
        <end position="206"/>
    </location>
</feature>
<evidence type="ECO:0000313" key="3">
    <source>
        <dbReference type="Proteomes" id="UP000699042"/>
    </source>
</evidence>
<proteinExistence type="predicted"/>
<name>A0A9P7UGJ5_9PEZI</name>
<dbReference type="Proteomes" id="UP000699042">
    <property type="component" value="Unassembled WGS sequence"/>
</dbReference>
<dbReference type="AlphaFoldDB" id="A0A9P7UGJ5"/>
<evidence type="ECO:0000313" key="2">
    <source>
        <dbReference type="EMBL" id="KAG7056123.1"/>
    </source>
</evidence>
<comment type="caution">
    <text evidence="2">The sequence shown here is derived from an EMBL/GenBank/DDBJ whole genome shotgun (WGS) entry which is preliminary data.</text>
</comment>
<organism evidence="2 3">
    <name type="scientific">Colletotrichum scovillei</name>
    <dbReference type="NCBI Taxonomy" id="1209932"/>
    <lineage>
        <taxon>Eukaryota</taxon>
        <taxon>Fungi</taxon>
        <taxon>Dikarya</taxon>
        <taxon>Ascomycota</taxon>
        <taxon>Pezizomycotina</taxon>
        <taxon>Sordariomycetes</taxon>
        <taxon>Hypocreomycetidae</taxon>
        <taxon>Glomerellales</taxon>
        <taxon>Glomerellaceae</taxon>
        <taxon>Colletotrichum</taxon>
        <taxon>Colletotrichum acutatum species complex</taxon>
    </lineage>
</organism>
<gene>
    <name evidence="2" type="ORF">JMJ77_008574</name>
</gene>
<feature type="region of interest" description="Disordered" evidence="1">
    <location>
        <begin position="182"/>
        <end position="212"/>
    </location>
</feature>
<protein>
    <submittedName>
        <fullName evidence="2">Uncharacterized protein</fullName>
    </submittedName>
</protein>
<reference evidence="2" key="1">
    <citation type="submission" date="2021-05" db="EMBL/GenBank/DDBJ databases">
        <title>Comparative genomics of three Colletotrichum scovillei strains and genetic complementation revealed genes involved fungal growth and virulence on chili pepper.</title>
        <authorList>
            <person name="Hsieh D.-K."/>
            <person name="Chuang S.-C."/>
            <person name="Chen C.-Y."/>
            <person name="Chao Y.-T."/>
            <person name="Lu M.-Y.J."/>
            <person name="Lee M.-H."/>
            <person name="Shih M.-C."/>
        </authorList>
    </citation>
    <scope>NUCLEOTIDE SEQUENCE</scope>
    <source>
        <strain evidence="2">Coll-153</strain>
    </source>
</reference>
<keyword evidence="3" id="KW-1185">Reference proteome</keyword>
<sequence>MAEFGTSDFDMSHLDMSDFDFPFFDMSAYGTPADGNALDAFHWHGEEGLMADFMSPAAPPAVEKSPFQSDLDIIDDPGVPSESKKWMFDVLLNDIIPYRYHDHFRVFPEIEFYRTLLYNRPDRDGIWGLVERFHEWISSIALSSPTDADEAIEALKHRAAFNGWPEMREGPLDSANESFHGISTQEQRDSEPHLTTPACSSATSRAQKGERAGSQCLTLHENQHPLLQAELVATPTFQFKGLVQSMDHFMELDNAYERHTKRAPGSAPEDDISWPASSEKQREYVQQLFESITDLSDFFELRKARERLGNVTNAPQDLVTPENEGNPRKRRRVRNGQKVDIIPARPKGMSKTDWALVDAESSPADLLEAVIHHRISGIEVELLCWRLLRSAMEQQQGFTMRPVWSGTRTVSTWEHFDTFSARWQSICSNLQDCKMILHSLTRADWFCKYAGAPSKERGAKLSNDLLNGRRDIQNQVGREVIKEKTSKQDWITTEDFEIRDKAGELVLKGGHLGDRKRRELAVRSIDEQKS</sequence>
<feature type="region of interest" description="Disordered" evidence="1">
    <location>
        <begin position="312"/>
        <end position="334"/>
    </location>
</feature>
<dbReference type="EMBL" id="JAESDN010000002">
    <property type="protein sequence ID" value="KAG7056123.1"/>
    <property type="molecule type" value="Genomic_DNA"/>
</dbReference>
<evidence type="ECO:0000256" key="1">
    <source>
        <dbReference type="SAM" id="MobiDB-lite"/>
    </source>
</evidence>